<evidence type="ECO:0000256" key="5">
    <source>
        <dbReference type="ARBA" id="ARBA00023157"/>
    </source>
</evidence>
<dbReference type="Gene3D" id="2.60.40.1180">
    <property type="entry name" value="Golgi alpha-mannosidase II"/>
    <property type="match status" value="1"/>
</dbReference>
<dbReference type="InterPro" id="IPR027291">
    <property type="entry name" value="Glyco_hydro_38_N_sf"/>
</dbReference>
<dbReference type="Pfam" id="PF07748">
    <property type="entry name" value="Glyco_hydro_38C"/>
    <property type="match status" value="1"/>
</dbReference>
<dbReference type="InterPro" id="IPR011682">
    <property type="entry name" value="Glyco_hydro_38_C"/>
</dbReference>
<protein>
    <recommendedName>
        <fullName evidence="9">Alpha-mannosidase</fullName>
        <ecNumber evidence="9">3.2.1.-</ecNumber>
    </recommendedName>
</protein>
<evidence type="ECO:0000256" key="3">
    <source>
        <dbReference type="ARBA" id="ARBA00022801"/>
    </source>
</evidence>
<dbReference type="InterPro" id="IPR015341">
    <property type="entry name" value="Glyco_hydro_38_cen"/>
</dbReference>
<evidence type="ECO:0000256" key="1">
    <source>
        <dbReference type="ARBA" id="ARBA00009792"/>
    </source>
</evidence>
<dbReference type="InterPro" id="IPR037094">
    <property type="entry name" value="Glyco_hydro_38_cen_sf"/>
</dbReference>
<evidence type="ECO:0000256" key="6">
    <source>
        <dbReference type="ARBA" id="ARBA00023295"/>
    </source>
</evidence>
<dbReference type="Proteomes" id="UP001186944">
    <property type="component" value="Unassembled WGS sequence"/>
</dbReference>
<evidence type="ECO:0000256" key="2">
    <source>
        <dbReference type="ARBA" id="ARBA00022723"/>
    </source>
</evidence>
<comment type="catalytic activity">
    <reaction evidence="8">
        <text>N(4)-{beta-D-GlcNAc-(1-&gt;2)-alpha-D-Man-(1-&gt;3)-[alpha-D-Man-(1-&gt;3)-[alpha-D-Man-(1-&gt;6)]-alpha-D-Man-(1-&gt;6)]-beta-D-Man-(1-&gt;4)-beta-D-GlcNAc-(1-&gt;4)-beta-D-GlcNAc}-L-asparaginyl-[protein] + 2 H2O = 2 alpha-D-mannopyranose + an N(4)-{beta-D-GlcNAc-(1-&gt;2)-alpha-D-Man-(1-&gt;3)-[alpha-D-Man-(1-&gt;6)]-beta-D-Man-(1-&gt;4)-beta-D-GlcNAc-(1-&gt;4)-beta-D-GlcNAc}-L-asparaginyl-[protein]</text>
        <dbReference type="Rhea" id="RHEA:56052"/>
        <dbReference type="Rhea" id="RHEA-COMP:14368"/>
        <dbReference type="Rhea" id="RHEA-COMP:14369"/>
        <dbReference type="ChEBI" id="CHEBI:15377"/>
        <dbReference type="ChEBI" id="CHEBI:28729"/>
        <dbReference type="ChEBI" id="CHEBI:60615"/>
        <dbReference type="ChEBI" id="CHEBI:60625"/>
        <dbReference type="EC" id="3.2.1.114"/>
    </reaction>
</comment>
<dbReference type="Gene3D" id="3.20.110.10">
    <property type="entry name" value="Glycoside hydrolase 38, N terminal domain"/>
    <property type="match status" value="1"/>
</dbReference>
<dbReference type="GO" id="GO:0030246">
    <property type="term" value="F:carbohydrate binding"/>
    <property type="evidence" value="ECO:0007669"/>
    <property type="project" value="InterPro"/>
</dbReference>
<gene>
    <name evidence="11" type="ORF">FSP39_019585</name>
</gene>
<keyword evidence="6 9" id="KW-0326">Glycosidase</keyword>
<name>A0AA88XS86_PINIB</name>
<comment type="cofactor">
    <cofactor evidence="9">
        <name>Zn(2+)</name>
        <dbReference type="ChEBI" id="CHEBI:29105"/>
    </cofactor>
    <text evidence="9">Binds 1 zinc ion per subunit.</text>
</comment>
<dbReference type="PANTHER" id="PTHR11607">
    <property type="entry name" value="ALPHA-MANNOSIDASE"/>
    <property type="match status" value="1"/>
</dbReference>
<evidence type="ECO:0000256" key="8">
    <source>
        <dbReference type="ARBA" id="ARBA00093232"/>
    </source>
</evidence>
<dbReference type="InterPro" id="IPR011330">
    <property type="entry name" value="Glyco_hydro/deAcase_b/a-brl"/>
</dbReference>
<dbReference type="SUPFAM" id="SSF88713">
    <property type="entry name" value="Glycoside hydrolase/deacetylase"/>
    <property type="match status" value="1"/>
</dbReference>
<evidence type="ECO:0000313" key="12">
    <source>
        <dbReference type="Proteomes" id="UP001186944"/>
    </source>
</evidence>
<dbReference type="InterPro" id="IPR011013">
    <property type="entry name" value="Gal_mutarotase_sf_dom"/>
</dbReference>
<keyword evidence="5" id="KW-1015">Disulfide bond</keyword>
<dbReference type="Gene3D" id="2.70.98.30">
    <property type="entry name" value="Golgi alpha-mannosidase II, domain 4"/>
    <property type="match status" value="1"/>
</dbReference>
<evidence type="ECO:0000256" key="4">
    <source>
        <dbReference type="ARBA" id="ARBA00022833"/>
    </source>
</evidence>
<dbReference type="EMBL" id="VSWD01000010">
    <property type="protein sequence ID" value="KAK3091397.1"/>
    <property type="molecule type" value="Genomic_DNA"/>
</dbReference>
<dbReference type="InterPro" id="IPR013780">
    <property type="entry name" value="Glyco_hydro_b"/>
</dbReference>
<evidence type="ECO:0000256" key="7">
    <source>
        <dbReference type="ARBA" id="ARBA00059516"/>
    </source>
</evidence>
<evidence type="ECO:0000256" key="9">
    <source>
        <dbReference type="RuleBase" id="RU361199"/>
    </source>
</evidence>
<dbReference type="Pfam" id="PF01074">
    <property type="entry name" value="Glyco_hydro_38N"/>
    <property type="match status" value="1"/>
</dbReference>
<keyword evidence="12" id="KW-1185">Reference proteome</keyword>
<accession>A0AA88XS86</accession>
<comment type="similarity">
    <text evidence="1 9">Belongs to the glycosyl hydrolase 38 family.</text>
</comment>
<dbReference type="GO" id="GO:0006491">
    <property type="term" value="P:N-glycan processing"/>
    <property type="evidence" value="ECO:0007669"/>
    <property type="project" value="TreeGrafter"/>
</dbReference>
<dbReference type="InterPro" id="IPR050843">
    <property type="entry name" value="Glycosyl_Hydrlase_38"/>
</dbReference>
<dbReference type="GO" id="GO:0004572">
    <property type="term" value="F:mannosyl-oligosaccharide 1,3-1,6-alpha-mannosidase activity"/>
    <property type="evidence" value="ECO:0007669"/>
    <property type="project" value="UniProtKB-EC"/>
</dbReference>
<keyword evidence="2 9" id="KW-0479">Metal-binding</keyword>
<comment type="function">
    <text evidence="7">Catalyzes the first committed step in the biosynthesis of complex N-glycans. It controls conversion of high mannose to complex N-glycans; the final hydrolytic step in the N-glycan maturation pathway.</text>
</comment>
<dbReference type="InterPro" id="IPR000602">
    <property type="entry name" value="Glyco_hydro_38_N"/>
</dbReference>
<reference evidence="11" key="1">
    <citation type="submission" date="2019-08" db="EMBL/GenBank/DDBJ databases">
        <title>The improved chromosome-level genome for the pearl oyster Pinctada fucata martensii using PacBio sequencing and Hi-C.</title>
        <authorList>
            <person name="Zheng Z."/>
        </authorList>
    </citation>
    <scope>NUCLEOTIDE SEQUENCE</scope>
    <source>
        <strain evidence="11">ZZ-2019</strain>
        <tissue evidence="11">Adductor muscle</tissue>
    </source>
</reference>
<dbReference type="SMART" id="SM00872">
    <property type="entry name" value="Alpha-mann_mid"/>
    <property type="match status" value="1"/>
</dbReference>
<dbReference type="EC" id="3.2.1.-" evidence="9"/>
<evidence type="ECO:0000313" key="11">
    <source>
        <dbReference type="EMBL" id="KAK3091397.1"/>
    </source>
</evidence>
<dbReference type="AlphaFoldDB" id="A0AA88XS86"/>
<dbReference type="SUPFAM" id="SSF88688">
    <property type="entry name" value="Families 57/38 glycoside transferase middle domain"/>
    <property type="match status" value="1"/>
</dbReference>
<dbReference type="GO" id="GO:0046872">
    <property type="term" value="F:metal ion binding"/>
    <property type="evidence" value="ECO:0007669"/>
    <property type="project" value="UniProtKB-KW"/>
</dbReference>
<organism evidence="11 12">
    <name type="scientific">Pinctada imbricata</name>
    <name type="common">Atlantic pearl-oyster</name>
    <name type="synonym">Pinctada martensii</name>
    <dbReference type="NCBI Taxonomy" id="66713"/>
    <lineage>
        <taxon>Eukaryota</taxon>
        <taxon>Metazoa</taxon>
        <taxon>Spiralia</taxon>
        <taxon>Lophotrochozoa</taxon>
        <taxon>Mollusca</taxon>
        <taxon>Bivalvia</taxon>
        <taxon>Autobranchia</taxon>
        <taxon>Pteriomorphia</taxon>
        <taxon>Pterioida</taxon>
        <taxon>Pterioidea</taxon>
        <taxon>Pteriidae</taxon>
        <taxon>Pinctada</taxon>
    </lineage>
</organism>
<dbReference type="PANTHER" id="PTHR11607:SF3">
    <property type="entry name" value="LYSOSOMAL ALPHA-MANNOSIDASE"/>
    <property type="match status" value="1"/>
</dbReference>
<proteinExistence type="inferred from homology"/>
<feature type="domain" description="Glycoside hydrolase family 38 central" evidence="10">
    <location>
        <begin position="453"/>
        <end position="539"/>
    </location>
</feature>
<dbReference type="Gene3D" id="1.20.1270.50">
    <property type="entry name" value="Glycoside hydrolase family 38, central domain"/>
    <property type="match status" value="1"/>
</dbReference>
<dbReference type="Pfam" id="PF09261">
    <property type="entry name" value="Alpha-mann_mid"/>
    <property type="match status" value="1"/>
</dbReference>
<keyword evidence="3 9" id="KW-0378">Hydrolase</keyword>
<dbReference type="SUPFAM" id="SSF74650">
    <property type="entry name" value="Galactose mutarotase-like"/>
    <property type="match status" value="1"/>
</dbReference>
<comment type="caution">
    <text evidence="11">The sequence shown here is derived from an EMBL/GenBank/DDBJ whole genome shotgun (WGS) entry which is preliminary data.</text>
</comment>
<dbReference type="FunFam" id="1.20.1270.50:FF:000001">
    <property type="entry name" value="Alpha-mannosidase"/>
    <property type="match status" value="1"/>
</dbReference>
<keyword evidence="4 9" id="KW-0862">Zinc</keyword>
<sequence length="1087" mass="125973">MKYKQRLLFAAVALPLSFLALFAYFHFNRNVKRARKQDQAFFYFQNPMKAIENVVKMVQSPIATCDLKPALTADWLVDEIYDEMNFTTNPRDTGGLYVLHDKEKIYDSPPYRKTGKEKITVIVVPHSHNDPGWLWTLDTYYTVRTRHILTNTVNFLSKHPDFKMIWTEMVFLDIWWQESSEPLKSKFKELVLKGQLEILSGGWVSVDEATTHYSAVLDQLVEGHMWLQETLGVYPNISWSIDPFGYSTSLPYLWRKSGMKDMAILRLHGALKQYMGRRHLMTFNWRQSWDSKGKNDILCHVEPYTLYAIEYICGPDQEFCKTLDFGRQAALPAEPWARFPIGHGKYADGLKQYVDKLVEQYRLKADNYKHNVLLMPHGDDFRYIMDYEFQSNYDNMKRLMDFINKRSNLYNMTMRFGTVGEYFDLLHESISKSKEKEESVTGDFFTYTDRDDEYWSGYYTTRPFDKRMIRYFHELLKATEIYLTFAQVRAKQSRYEFPNLQKSLTDLQSARRTHGLVQHHDAITGTSAASTVKDFENRISAAIEALKGVLTRSIDSILLKDKAKSSVDLSSIDVQKQPDQPVERRVIPVKVDGTQMVFTNSHSQPRTEIISLIVNSADVMVLDQDEKEVQVQVNPCWSNYNQAVEGMYEIFFPVHLPAMSVAVYVLKKDDESKNIHFGNIHVYNGDVATVGKRFEKEVKGNRVKEFRFDSGELSVFFSGETGLLKEICRGSGEKKCSAIDLDWIFYKGDNNNAYCMGKDATPNLIFNSRSFVKVVTGKLVTQVTVNHRLLQHTVTLYNTDGIQGSFVYIENVATLTHEDDKNKELLMRLSTSVKNDNMQYYTDENSFQYVSRVTRKNYPMAANYFPITSHAFIQDSETRLNVHSAQPVGVGSFKTGSLEFLIDRVPTFYGKGLDEAVTDNKPTLSKFIIHLEAFDLNSRMPPVDDPRNRLDFSSWEGYIVNDLLNNPIIPLYTSRTDLYPIAVETLLQNPVPCELSVANFRHFITNNQQFLGTGLTFHKRFVNCHFKNNACPKELPLDIHNLFKDLKLKKVRKMSLTHLHEERELDRSEPIDIKPMELESFYLTWDR</sequence>
<dbReference type="GO" id="GO:0006013">
    <property type="term" value="P:mannose metabolic process"/>
    <property type="evidence" value="ECO:0007669"/>
    <property type="project" value="InterPro"/>
</dbReference>
<dbReference type="InterPro" id="IPR028995">
    <property type="entry name" value="Glyco_hydro_57/38_cen_sf"/>
</dbReference>
<dbReference type="GO" id="GO:0000139">
    <property type="term" value="C:Golgi membrane"/>
    <property type="evidence" value="ECO:0007669"/>
    <property type="project" value="TreeGrafter"/>
</dbReference>
<evidence type="ECO:0000259" key="10">
    <source>
        <dbReference type="SMART" id="SM00872"/>
    </source>
</evidence>